<dbReference type="Proteomes" id="UP000627838">
    <property type="component" value="Unassembled WGS sequence"/>
</dbReference>
<dbReference type="EMBL" id="JADBDZ010000001">
    <property type="protein sequence ID" value="MBE1535457.1"/>
    <property type="molecule type" value="Genomic_DNA"/>
</dbReference>
<evidence type="ECO:0000313" key="1">
    <source>
        <dbReference type="EMBL" id="MBE1535457.1"/>
    </source>
</evidence>
<comment type="caution">
    <text evidence="1">The sequence shown here is derived from an EMBL/GenBank/DDBJ whole genome shotgun (WGS) entry which is preliminary data.</text>
</comment>
<reference evidence="1 2" key="1">
    <citation type="submission" date="2020-10" db="EMBL/GenBank/DDBJ databases">
        <title>Sequencing the genomes of 1000 actinobacteria strains.</title>
        <authorList>
            <person name="Klenk H.-P."/>
        </authorList>
    </citation>
    <scope>NUCLEOTIDE SEQUENCE [LARGE SCALE GENOMIC DNA]</scope>
    <source>
        <strain evidence="1 2">DSM 46744</strain>
    </source>
</reference>
<dbReference type="RefSeq" id="WP_192761658.1">
    <property type="nucleotide sequence ID" value="NZ_JADBDZ010000001.1"/>
</dbReference>
<evidence type="ECO:0000313" key="2">
    <source>
        <dbReference type="Proteomes" id="UP000627838"/>
    </source>
</evidence>
<organism evidence="1 2">
    <name type="scientific">Actinomadura algeriensis</name>
    <dbReference type="NCBI Taxonomy" id="1679523"/>
    <lineage>
        <taxon>Bacteria</taxon>
        <taxon>Bacillati</taxon>
        <taxon>Actinomycetota</taxon>
        <taxon>Actinomycetes</taxon>
        <taxon>Streptosporangiales</taxon>
        <taxon>Thermomonosporaceae</taxon>
        <taxon>Actinomadura</taxon>
    </lineage>
</organism>
<name>A0ABR9JY07_9ACTN</name>
<accession>A0ABR9JY07</accession>
<keyword evidence="2" id="KW-1185">Reference proteome</keyword>
<gene>
    <name evidence="1" type="ORF">H4W34_005290</name>
</gene>
<proteinExistence type="predicted"/>
<sequence>METEDWISLIAQGRAAPSVPGRIGRHDVLVEEGHVGTTVYQVRGERVLAIRANQGYREDVVAALLDAVDGLAGRGDLGSIVRLRPIRVPGFALDRAALFGAGHSPFFSGRPLEDRGMEVVPVHRTEAADGTDAFRFLWGKLTKARCDWDREPEARADVRRLDDGAPDLFFRVNPKRARPTVFPAPDILSRIAWAEAWAKPVMPPGVRLSIEDVRRHELRVHRAHDRLRGALHVPGEERIVEFDLPLRSVEEAFGPLFAGADFDPDAFAALSSRPAEEMLEMVPYSAHGEGNHGIYTLSECLAHLRRDREDGHHLTFTGRSRGSIRIAWRADEDSGGTRLRLEVPGSEDGRFVSLDAAGEALTVLAREDRVVGAP</sequence>
<protein>
    <submittedName>
        <fullName evidence="1">Uncharacterized protein</fullName>
    </submittedName>
</protein>